<protein>
    <recommendedName>
        <fullName evidence="3">Bacteriophage abortive infection AbiH</fullName>
    </recommendedName>
</protein>
<dbReference type="eggNOG" id="ENOG502ZARP">
    <property type="taxonomic scope" value="Bacteria"/>
</dbReference>
<dbReference type="KEGG" id="dgi:Desgi_4443"/>
<gene>
    <name evidence="1" type="ORF">Desgi_4443</name>
</gene>
<evidence type="ECO:0000313" key="1">
    <source>
        <dbReference type="EMBL" id="AGL03681.1"/>
    </source>
</evidence>
<keyword evidence="2" id="KW-1185">Reference proteome</keyword>
<proteinExistence type="predicted"/>
<reference evidence="1 2" key="1">
    <citation type="submission" date="2012-01" db="EMBL/GenBank/DDBJ databases">
        <title>Complete sequence of Desulfotomaculum gibsoniae DSM 7213.</title>
        <authorList>
            <consortium name="US DOE Joint Genome Institute"/>
            <person name="Lucas S."/>
            <person name="Han J."/>
            <person name="Lapidus A."/>
            <person name="Cheng J.-F."/>
            <person name="Goodwin L."/>
            <person name="Pitluck S."/>
            <person name="Peters L."/>
            <person name="Ovchinnikova G."/>
            <person name="Teshima H."/>
            <person name="Detter J.C."/>
            <person name="Han C."/>
            <person name="Tapia R."/>
            <person name="Land M."/>
            <person name="Hauser L."/>
            <person name="Kyrpides N."/>
            <person name="Ivanova N."/>
            <person name="Pagani I."/>
            <person name="Parshina S."/>
            <person name="Plugge C."/>
            <person name="Muyzer G."/>
            <person name="Kuever J."/>
            <person name="Ivanova A."/>
            <person name="Nazina T."/>
            <person name="Klenk H.-P."/>
            <person name="Brambilla E."/>
            <person name="Spring S."/>
            <person name="Stams A.F."/>
            <person name="Woyke T."/>
        </authorList>
    </citation>
    <scope>NUCLEOTIDE SEQUENCE [LARGE SCALE GENOMIC DNA]</scope>
    <source>
        <strain evidence="1 2">DSM 7213</strain>
    </source>
</reference>
<dbReference type="InterPro" id="IPR025935">
    <property type="entry name" value="AbiH"/>
</dbReference>
<dbReference type="Pfam" id="PF14253">
    <property type="entry name" value="AbiH"/>
    <property type="match status" value="1"/>
</dbReference>
<dbReference type="EMBL" id="CP003273">
    <property type="protein sequence ID" value="AGL03681.1"/>
    <property type="molecule type" value="Genomic_DNA"/>
</dbReference>
<dbReference type="OrthoDB" id="9810135at2"/>
<evidence type="ECO:0000313" key="2">
    <source>
        <dbReference type="Proteomes" id="UP000013520"/>
    </source>
</evidence>
<name>R4KVM8_9FIRM</name>
<accession>R4KVM8</accession>
<sequence>MHGVPSSYYNFRDTIGKNNILRFTLETYIRKDDIWGNFESSLAYLDREMMLSTVDDWLDDFGVPDEEDDDDFSAADFFAAQETAASPVFVLTQELPKRFRRWINTLKPNSHSKALEDIFKLNSRYINFNYTEFLETIYEVPRENILYIHGDRRDKKTQLVLGHGHDTEKIFEEWYQSNKNRKEFQPRLRGRKGQFYNNDNPVYLGYFLSDNTKGNWKSQMRYDVINNTVGIIEDYYDNSAKKTSDVLAKNQQYFKSLENIRSIVVIGHSLSDVDYPYFKEIIKFNRNSTEVKWHISWHSVDDTPPFRLNFHNNNTHIWYDFALIYLYPQSLDEIRTFLLQQGAEPL</sequence>
<evidence type="ECO:0008006" key="3">
    <source>
        <dbReference type="Google" id="ProtNLM"/>
    </source>
</evidence>
<dbReference type="HOGENOM" id="CLU_045940_0_0_9"/>
<dbReference type="STRING" id="767817.Desgi_4443"/>
<dbReference type="AlphaFoldDB" id="R4KVM8"/>
<dbReference type="Proteomes" id="UP000013520">
    <property type="component" value="Chromosome"/>
</dbReference>
<organism evidence="1 2">
    <name type="scientific">Desulfoscipio gibsoniae DSM 7213</name>
    <dbReference type="NCBI Taxonomy" id="767817"/>
    <lineage>
        <taxon>Bacteria</taxon>
        <taxon>Bacillati</taxon>
        <taxon>Bacillota</taxon>
        <taxon>Clostridia</taxon>
        <taxon>Eubacteriales</taxon>
        <taxon>Desulfallaceae</taxon>
        <taxon>Desulfoscipio</taxon>
    </lineage>
</organism>